<keyword evidence="2" id="KW-0472">Membrane</keyword>
<dbReference type="PANTHER" id="PTHR35613:SF2">
    <property type="entry name" value="C-TYPE LECTIN DOMAIN-CONTAINING PROTEIN"/>
    <property type="match status" value="1"/>
</dbReference>
<keyword evidence="3" id="KW-0732">Signal</keyword>
<accession>A0A640K928</accession>
<dbReference type="Proteomes" id="UP000419144">
    <property type="component" value="Unassembled WGS sequence"/>
</dbReference>
<keyword evidence="2" id="KW-1133">Transmembrane helix</keyword>
<protein>
    <submittedName>
        <fullName evidence="4">Uncharacterized protein</fullName>
    </submittedName>
</protein>
<feature type="chain" id="PRO_5024962410" evidence="3">
    <location>
        <begin position="28"/>
        <end position="352"/>
    </location>
</feature>
<evidence type="ECO:0000313" key="5">
    <source>
        <dbReference type="Proteomes" id="UP000419144"/>
    </source>
</evidence>
<reference evidence="4" key="1">
    <citation type="submission" date="2019-11" db="EMBL/GenBank/DDBJ databases">
        <title>Leishmania tarentolae CDS.</title>
        <authorList>
            <person name="Goto Y."/>
            <person name="Yamagishi J."/>
        </authorList>
    </citation>
    <scope>NUCLEOTIDE SEQUENCE [LARGE SCALE GENOMIC DNA]</scope>
    <source>
        <strain evidence="4">Parrot Tar II</strain>
    </source>
</reference>
<keyword evidence="5" id="KW-1185">Reference proteome</keyword>
<dbReference type="AlphaFoldDB" id="A0A640K928"/>
<evidence type="ECO:0000256" key="3">
    <source>
        <dbReference type="SAM" id="SignalP"/>
    </source>
</evidence>
<feature type="signal peptide" evidence="3">
    <location>
        <begin position="1"/>
        <end position="27"/>
    </location>
</feature>
<dbReference type="EMBL" id="BLBS01000004">
    <property type="protein sequence ID" value="GET85625.1"/>
    <property type="molecule type" value="Genomic_DNA"/>
</dbReference>
<evidence type="ECO:0000256" key="2">
    <source>
        <dbReference type="SAM" id="Phobius"/>
    </source>
</evidence>
<dbReference type="PANTHER" id="PTHR35613">
    <property type="entry name" value="C-TYPE LECTIN DOMAIN-CONTAINING PROTEIN"/>
    <property type="match status" value="1"/>
</dbReference>
<feature type="compositionally biased region" description="Polar residues" evidence="1">
    <location>
        <begin position="325"/>
        <end position="341"/>
    </location>
</feature>
<organism evidence="4 5">
    <name type="scientific">Leishmania tarentolae</name>
    <name type="common">Sauroleishmania tarentolae</name>
    <dbReference type="NCBI Taxonomy" id="5689"/>
    <lineage>
        <taxon>Eukaryota</taxon>
        <taxon>Discoba</taxon>
        <taxon>Euglenozoa</taxon>
        <taxon>Kinetoplastea</taxon>
        <taxon>Metakinetoplastina</taxon>
        <taxon>Trypanosomatida</taxon>
        <taxon>Trypanosomatidae</taxon>
        <taxon>Leishmaniinae</taxon>
        <taxon>Leishmania</taxon>
        <taxon>lizard Leishmania</taxon>
    </lineage>
</organism>
<sequence>MTSHAAAAAVAAFAVVLLFYGTTGVCGYDFVTITSVFYVPDATGTRSEDEGLCRERGGYLATEATAMLHEADVQALESEGFTTYYSFLGGGIVQPWHMESYMDGFCPFSMKDPDFWADSSFSQAIGNNSNCYWRWSVGRWGEMLSRSGLPNDVDKTGIIFYKGQSIAGYENQVNGFPLFFPFALPMFHPNVQLGHNLVLYRGGKHTDKAVWGDTYARGGFTYGDNFAGNPTLVQETLKDWKLVCQSQGPLRLSYETDRTSSPLQERWWAIFFAIIFVLCLIGFLVLLFCQEREDMDEPPEDAPDWTEKETSRRTVSRRYVSQRSFRTSSYSGHSLDDGSNFSKDEDDENMDR</sequence>
<proteinExistence type="predicted"/>
<comment type="caution">
    <text evidence="4">The sequence shown here is derived from an EMBL/GenBank/DDBJ whole genome shotgun (WGS) entry which is preliminary data.</text>
</comment>
<feature type="region of interest" description="Disordered" evidence="1">
    <location>
        <begin position="296"/>
        <end position="352"/>
    </location>
</feature>
<dbReference type="OrthoDB" id="257914at2759"/>
<keyword evidence="2" id="KW-0812">Transmembrane</keyword>
<gene>
    <name evidence="4" type="ORF">LtaPh_0402100</name>
</gene>
<evidence type="ECO:0000313" key="4">
    <source>
        <dbReference type="EMBL" id="GET85625.1"/>
    </source>
</evidence>
<feature type="transmembrane region" description="Helical" evidence="2">
    <location>
        <begin position="267"/>
        <end position="289"/>
    </location>
</feature>
<name>A0A640K928_LEITA</name>
<dbReference type="VEuPathDB" id="TriTrypDB:LtaPh_0402100"/>
<evidence type="ECO:0000256" key="1">
    <source>
        <dbReference type="SAM" id="MobiDB-lite"/>
    </source>
</evidence>